<evidence type="ECO:0000313" key="16">
    <source>
        <dbReference type="Proteomes" id="UP000245699"/>
    </source>
</evidence>
<feature type="coiled-coil region" evidence="12">
    <location>
        <begin position="813"/>
        <end position="879"/>
    </location>
</feature>
<evidence type="ECO:0000256" key="12">
    <source>
        <dbReference type="SAM" id="Coils"/>
    </source>
</evidence>
<evidence type="ECO:0000313" key="15">
    <source>
        <dbReference type="EMBL" id="PVU92204.1"/>
    </source>
</evidence>
<keyword evidence="10" id="KW-0234">DNA repair</keyword>
<keyword evidence="6" id="KW-0227">DNA damage</keyword>
<keyword evidence="7" id="KW-0067">ATP-binding</keyword>
<dbReference type="EMBL" id="MBFT01000381">
    <property type="protein sequence ID" value="PVU92204.1"/>
    <property type="molecule type" value="Genomic_DNA"/>
</dbReference>
<feature type="coiled-coil region" evidence="12">
    <location>
        <begin position="651"/>
        <end position="692"/>
    </location>
</feature>
<evidence type="ECO:0000256" key="1">
    <source>
        <dbReference type="ARBA" id="ARBA00004123"/>
    </source>
</evidence>
<keyword evidence="11" id="KW-0539">Nucleus</keyword>
<evidence type="ECO:0000256" key="6">
    <source>
        <dbReference type="ARBA" id="ARBA00022763"/>
    </source>
</evidence>
<dbReference type="Gene3D" id="3.40.50.300">
    <property type="entry name" value="P-loop containing nucleotide triphosphate hydrolases"/>
    <property type="match status" value="2"/>
</dbReference>
<gene>
    <name evidence="15" type="ORF">BB559_003788</name>
</gene>
<keyword evidence="4" id="KW-0158">Chromosome</keyword>
<evidence type="ECO:0000256" key="9">
    <source>
        <dbReference type="ARBA" id="ARBA00023172"/>
    </source>
</evidence>
<feature type="coiled-coil region" evidence="12">
    <location>
        <begin position="722"/>
        <end position="777"/>
    </location>
</feature>
<evidence type="ECO:0000256" key="5">
    <source>
        <dbReference type="ARBA" id="ARBA00022741"/>
    </source>
</evidence>
<dbReference type="GO" id="GO:0035861">
    <property type="term" value="C:site of double-strand break"/>
    <property type="evidence" value="ECO:0007669"/>
    <property type="project" value="TreeGrafter"/>
</dbReference>
<keyword evidence="8 12" id="KW-0175">Coiled coil</keyword>
<evidence type="ECO:0000256" key="7">
    <source>
        <dbReference type="ARBA" id="ARBA00022840"/>
    </source>
</evidence>
<dbReference type="Proteomes" id="UP000245699">
    <property type="component" value="Unassembled WGS sequence"/>
</dbReference>
<dbReference type="GO" id="GO:0030915">
    <property type="term" value="C:Smc5-Smc6 complex"/>
    <property type="evidence" value="ECO:0007669"/>
    <property type="project" value="TreeGrafter"/>
</dbReference>
<evidence type="ECO:0000256" key="8">
    <source>
        <dbReference type="ARBA" id="ARBA00023054"/>
    </source>
</evidence>
<keyword evidence="9" id="KW-0233">DNA recombination</keyword>
<comment type="caution">
    <text evidence="15">The sequence shown here is derived from an EMBL/GenBank/DDBJ whole genome shotgun (WGS) entry which is preliminary data.</text>
</comment>
<dbReference type="GO" id="GO:0003697">
    <property type="term" value="F:single-stranded DNA binding"/>
    <property type="evidence" value="ECO:0007669"/>
    <property type="project" value="TreeGrafter"/>
</dbReference>
<dbReference type="STRING" id="61424.A0A2T9YIU3"/>
<name>A0A2T9YIU3_9FUNG</name>
<dbReference type="GO" id="GO:0005524">
    <property type="term" value="F:ATP binding"/>
    <property type="evidence" value="ECO:0007669"/>
    <property type="project" value="UniProtKB-KW"/>
</dbReference>
<organism evidence="15 16">
    <name type="scientific">Furculomyces boomerangus</name>
    <dbReference type="NCBI Taxonomy" id="61424"/>
    <lineage>
        <taxon>Eukaryota</taxon>
        <taxon>Fungi</taxon>
        <taxon>Fungi incertae sedis</taxon>
        <taxon>Zoopagomycota</taxon>
        <taxon>Kickxellomycotina</taxon>
        <taxon>Harpellomycetes</taxon>
        <taxon>Harpellales</taxon>
        <taxon>Harpellaceae</taxon>
        <taxon>Furculomyces</taxon>
    </lineage>
</organism>
<dbReference type="GO" id="GO:0000724">
    <property type="term" value="P:double-strand break repair via homologous recombination"/>
    <property type="evidence" value="ECO:0007669"/>
    <property type="project" value="TreeGrafter"/>
</dbReference>
<accession>A0A2T9YIU3</accession>
<evidence type="ECO:0000259" key="14">
    <source>
        <dbReference type="Pfam" id="PF02463"/>
    </source>
</evidence>
<evidence type="ECO:0000256" key="4">
    <source>
        <dbReference type="ARBA" id="ARBA00022454"/>
    </source>
</evidence>
<sequence length="1123" mass="128794">MLLQKRPRESLNTQEKNKQYEIDYIMTKKQRIQTSQEPQSDSEGSEVHDFRLGIIQRVELIDFMCHSHLLVDFGTRLNFINGENGSGKSAILTAITVALGGKASSTNRSSNTKGFIKEGCSKGIVKLWLYNEGQDAYKSEEYGDIIQIERILYSDNKGPSYKLKNSNTNQVISTKKSELVAITDHMAIQVENPINILSQDASREFLASTKADQLYQWFLKGTQLQQLSEDLEAVREAVIVVESSIVKKQELMSGLKAKKVEWEQKYQMITEAQKLVQKMQNMEEKLAWTFVAEAENSRDECSLAIIEIQKKVDKLEAKAQSERDKLQDLEDKIKDKQDLISKTYQLTRPLQEKRTEKMHKEEYRKRAEALEKQIISEQKRMEKDIKKERDSIENAKRALANENEQITESINSGKLKLQNLDTERSNYQRLIAQTTEKSESIKKKITETKFHMERLKQQESDSLMAFGKATSKVVLEISKTRWNGMTPVGPIGKFIKLKDRKWSPVIETILDRTLNMFMVDNHGDRVLLDKIMKKYGYQSGILVCKPELFDYSAGEPDRSFLTVLRAIEVSDELVKRQLININRIEQIILVEVRSTADNIMRSNNGRYPRNVVSCFTIDGFQVGSRTGGFSTLAANLVQTTGRLAEDIRLIIQRCNQTISDHMNELQSVNQEVDKLREKAHGVTQEIKQIESERRIGIRRMDAIRQQQNKIELEMAEQAPANIMALEAELRDVQQSLQMVQRQFAEQLEAKKRIKESLMQAREEVANVGREINQIEVKVNDTRSELTEIMEIKQRVLENSQLWRIKAERRISQIDQEKKKMEGHQKEVENLIRQASQVCAERPSLNADGKTSSLQKPVPSSQLLAEIEALSKTIAEIESNQSQSIEEVATTAHHHIENYNKGKRLLKQMKQYVSVLKEAYSMRLQQWVNFRESMTVRVKSQFALHLYRRGYAGSLEFDHSAQLLNPKVNTDHDLALMAATNRALNGKNSNSMDENEEIFSENDQDYDENNGNKRRGRKPNSAGKKVATSIHQRKDTKSLSGGEKSFTTISFLLSLWEAMSCPIRALDEFDVFMDAANRAISMRMIVKSARCSPETQFLLISPQDMTVKPASDIKILFLNPPDRT</sequence>
<feature type="domain" description="RecF/RecN/SMC N-terminal" evidence="14">
    <location>
        <begin position="55"/>
        <end position="1112"/>
    </location>
</feature>
<proteinExistence type="inferred from homology"/>
<keyword evidence="5" id="KW-0547">Nucleotide-binding</keyword>
<evidence type="ECO:0000256" key="2">
    <source>
        <dbReference type="ARBA" id="ARBA00004286"/>
    </source>
</evidence>
<dbReference type="SUPFAM" id="SSF52540">
    <property type="entry name" value="P-loop containing nucleoside triphosphate hydrolases"/>
    <property type="match status" value="1"/>
</dbReference>
<protein>
    <recommendedName>
        <fullName evidence="14">RecF/RecN/SMC N-terminal domain-containing protein</fullName>
    </recommendedName>
</protein>
<dbReference type="AlphaFoldDB" id="A0A2T9YIU3"/>
<dbReference type="GO" id="GO:0003684">
    <property type="term" value="F:damaged DNA binding"/>
    <property type="evidence" value="ECO:0007669"/>
    <property type="project" value="TreeGrafter"/>
</dbReference>
<reference evidence="15 16" key="1">
    <citation type="journal article" date="2018" name="MBio">
        <title>Comparative Genomics Reveals the Core Gene Toolbox for the Fungus-Insect Symbiosis.</title>
        <authorList>
            <person name="Wang Y."/>
            <person name="Stata M."/>
            <person name="Wang W."/>
            <person name="Stajich J.E."/>
            <person name="White M.M."/>
            <person name="Moncalvo J.M."/>
        </authorList>
    </citation>
    <scope>NUCLEOTIDE SEQUENCE [LARGE SCALE GENOMIC DNA]</scope>
    <source>
        <strain evidence="15 16">AUS-77-4</strain>
    </source>
</reference>
<evidence type="ECO:0000256" key="10">
    <source>
        <dbReference type="ARBA" id="ARBA00023204"/>
    </source>
</evidence>
<keyword evidence="16" id="KW-1185">Reference proteome</keyword>
<comment type="subcellular location">
    <subcellularLocation>
        <location evidence="2">Chromosome</location>
    </subcellularLocation>
    <subcellularLocation>
        <location evidence="1">Nucleus</location>
    </subcellularLocation>
</comment>
<dbReference type="InterPro" id="IPR003395">
    <property type="entry name" value="RecF/RecN/SMC_N"/>
</dbReference>
<dbReference type="Pfam" id="PF02463">
    <property type="entry name" value="SMC_N"/>
    <property type="match status" value="1"/>
</dbReference>
<dbReference type="GO" id="GO:0005634">
    <property type="term" value="C:nucleus"/>
    <property type="evidence" value="ECO:0007669"/>
    <property type="project" value="UniProtKB-SubCell"/>
</dbReference>
<feature type="coiled-coil region" evidence="12">
    <location>
        <begin position="265"/>
        <end position="437"/>
    </location>
</feature>
<evidence type="ECO:0000256" key="11">
    <source>
        <dbReference type="ARBA" id="ARBA00023242"/>
    </source>
</evidence>
<dbReference type="PANTHER" id="PTHR19306:SF6">
    <property type="entry name" value="STRUCTURAL MAINTENANCE OF CHROMOSOMES PROTEIN 6"/>
    <property type="match status" value="1"/>
</dbReference>
<evidence type="ECO:0000256" key="13">
    <source>
        <dbReference type="SAM" id="MobiDB-lite"/>
    </source>
</evidence>
<dbReference type="OrthoDB" id="10072614at2759"/>
<dbReference type="PANTHER" id="PTHR19306">
    <property type="entry name" value="STRUCTURAL MAINTENANCE OF CHROMOSOMES 5,6 SMC5, SMC6"/>
    <property type="match status" value="1"/>
</dbReference>
<dbReference type="InterPro" id="IPR027417">
    <property type="entry name" value="P-loop_NTPase"/>
</dbReference>
<comment type="similarity">
    <text evidence="3">Belongs to the SMC family. SMC6 subfamily.</text>
</comment>
<evidence type="ECO:0000256" key="3">
    <source>
        <dbReference type="ARBA" id="ARBA00006793"/>
    </source>
</evidence>
<feature type="region of interest" description="Disordered" evidence="13">
    <location>
        <begin position="1000"/>
        <end position="1039"/>
    </location>
</feature>